<dbReference type="PROSITE" id="PS50022">
    <property type="entry name" value="FA58C_3"/>
    <property type="match status" value="1"/>
</dbReference>
<feature type="region of interest" description="Disordered" evidence="1">
    <location>
        <begin position="188"/>
        <end position="215"/>
    </location>
</feature>
<dbReference type="Gene3D" id="1.50.10.10">
    <property type="match status" value="1"/>
</dbReference>
<dbReference type="AlphaFoldDB" id="A0A832I2P0"/>
<dbReference type="GO" id="GO:0005975">
    <property type="term" value="P:carbohydrate metabolic process"/>
    <property type="evidence" value="ECO:0007669"/>
    <property type="project" value="InterPro"/>
</dbReference>
<dbReference type="InterPro" id="IPR012341">
    <property type="entry name" value="6hp_glycosidase-like_sf"/>
</dbReference>
<dbReference type="SUPFAM" id="SSF49785">
    <property type="entry name" value="Galactose-binding domain-like"/>
    <property type="match status" value="2"/>
</dbReference>
<dbReference type="InterPro" id="IPR008979">
    <property type="entry name" value="Galactose-bd-like_sf"/>
</dbReference>
<accession>A0A832I2P0</accession>
<gene>
    <name evidence="4" type="ORF">ENR23_07910</name>
</gene>
<dbReference type="InterPro" id="IPR008928">
    <property type="entry name" value="6-hairpin_glycosidase_sf"/>
</dbReference>
<keyword evidence="2" id="KW-0732">Signal</keyword>
<feature type="signal peptide" evidence="2">
    <location>
        <begin position="1"/>
        <end position="27"/>
    </location>
</feature>
<dbReference type="Pfam" id="PF00754">
    <property type="entry name" value="F5_F8_type_C"/>
    <property type="match status" value="1"/>
</dbReference>
<evidence type="ECO:0000256" key="2">
    <source>
        <dbReference type="SAM" id="SignalP"/>
    </source>
</evidence>
<evidence type="ECO:0000256" key="1">
    <source>
        <dbReference type="SAM" id="MobiDB-lite"/>
    </source>
</evidence>
<feature type="region of interest" description="Disordered" evidence="1">
    <location>
        <begin position="567"/>
        <end position="586"/>
    </location>
</feature>
<feature type="compositionally biased region" description="Low complexity" evidence="1">
    <location>
        <begin position="197"/>
        <end position="215"/>
    </location>
</feature>
<evidence type="ECO:0000259" key="3">
    <source>
        <dbReference type="PROSITE" id="PS50022"/>
    </source>
</evidence>
<comment type="caution">
    <text evidence="4">The sequence shown here is derived from an EMBL/GenBank/DDBJ whole genome shotgun (WGS) entry which is preliminary data.</text>
</comment>
<dbReference type="InterPro" id="IPR000421">
    <property type="entry name" value="FA58C"/>
</dbReference>
<reference evidence="4" key="1">
    <citation type="journal article" date="2020" name="mSystems">
        <title>Genome- and Community-Level Interaction Insights into Carbon Utilization and Element Cycling Functions of Hydrothermarchaeota in Hydrothermal Sediment.</title>
        <authorList>
            <person name="Zhou Z."/>
            <person name="Liu Y."/>
            <person name="Xu W."/>
            <person name="Pan J."/>
            <person name="Luo Z.H."/>
            <person name="Li M."/>
        </authorList>
    </citation>
    <scope>NUCLEOTIDE SEQUENCE [LARGE SCALE GENOMIC DNA]</scope>
    <source>
        <strain evidence="4">SpSt-381</strain>
    </source>
</reference>
<feature type="chain" id="PRO_5033062170" evidence="2">
    <location>
        <begin position="28"/>
        <end position="1069"/>
    </location>
</feature>
<dbReference type="EMBL" id="DSQF01000017">
    <property type="protein sequence ID" value="HGZ43333.1"/>
    <property type="molecule type" value="Genomic_DNA"/>
</dbReference>
<organism evidence="4">
    <name type="scientific">Eiseniibacteriota bacterium</name>
    <dbReference type="NCBI Taxonomy" id="2212470"/>
    <lineage>
        <taxon>Bacteria</taxon>
        <taxon>Candidatus Eiseniibacteriota</taxon>
    </lineage>
</organism>
<protein>
    <submittedName>
        <fullName evidence="4">Coagulation factor 5/8 type domain-containing protein</fullName>
    </submittedName>
</protein>
<name>A0A832I2P0_UNCEI</name>
<sequence length="1069" mass="115334">MIRRRTGARRACAALALAAGLAAPAPAAATPRVLDAFEDAAPWSAMPASGVTMRLSTEPGPSGRCLRVDFHFEKGGGYAVLHRALDFALPANYRFTVRLRGATAPQNLEFKLIDASGENVWWCNRRDFAFPAEWTTLATRRRQIEFAWGPAGGGAIERVAAVEFAITAGSGGRGTVWFDDLALEELPPPSATPPPISARASSAAPGGGAARAVDGDSATAWRARRADARPWIELDLGEAREFGGLVLDWVAGAHPRAYAVRLAGGDGAWRTVREVRGGNGGRDWLRLPDSEARRVRIEAAGPPARGVALADVEVLPVETGATANRFLEAAAKRAPRGHYPRGARGELQYWSAVGSPGGPEEGYFTEDGAVDLGTGMPSLEPFLWAAGRLWTWADVSGRQRLVDGRLPLPAVTWEGAPVALEIRPRMVSGSDGGAEALRVRYRVHNASRERRAGRLLLAARPFQGNPAAQFLNRAGGVAALGAARVDEAGVLHLDTLRAVSFTPPPADAGAATFATGDVVEFLAAGTLPPRRASRDPEGLASAALAWPYDLAPGESLVVEALAPMTPGRARSAPAAGRADAARGAPWPAGEADARVVAAWRAATGPAEVKLPPSAREVERTLAAQIGWIQVNRDGPSIKPGSRAYDRSWIRDGALTCSALLRWGRHEEVRAFLEWFATFQYADGKVPCCVDWRGSDPVPEHDSHGQFIYLAAEYYRHTGDRATVERLWPHVAAAAAYLDTLRAQRLGPAWRTRDRIEFHGILPPSISHEGYSAKPMHSYWDDFFAVRGYRDAAWLARVLGRGADARRIAASGAALRRDFAASIRAAMKRHGVAYVPGSADLGDFDATSTTIALSPVQAAELAPPGAIEATFERYWEFFTRRRDGRERWEAFTPYEIRNVGAFVRLGWRERAHQLVAWFLAHRAPAGWAQWSEIVWNDPPGARFLGDIPHTWVGSDFVRAVLEMLAYEREHDDALVVAGGVPEAWVREADGVAVRKLDTWHGPLSYRMRAAGRGIALELDAGPRVPRGGIVIAAPGVTPRWRATVNGRPAPVTARGEVVVRALPARVTLAP</sequence>
<evidence type="ECO:0000313" key="4">
    <source>
        <dbReference type="EMBL" id="HGZ43333.1"/>
    </source>
</evidence>
<dbReference type="Gene3D" id="2.60.120.260">
    <property type="entry name" value="Galactose-binding domain-like"/>
    <property type="match status" value="2"/>
</dbReference>
<dbReference type="SUPFAM" id="SSF48208">
    <property type="entry name" value="Six-hairpin glycosidases"/>
    <property type="match status" value="1"/>
</dbReference>
<feature type="domain" description="F5/8 type C" evidence="3">
    <location>
        <begin position="176"/>
        <end position="317"/>
    </location>
</feature>
<proteinExistence type="predicted"/>